<dbReference type="NCBIfam" id="TIGR01131">
    <property type="entry name" value="ATP_synt_6_or_A"/>
    <property type="match status" value="1"/>
</dbReference>
<dbReference type="EMBL" id="FMZL01000007">
    <property type="protein sequence ID" value="SDC27206.1"/>
    <property type="molecule type" value="Genomic_DNA"/>
</dbReference>
<evidence type="ECO:0000256" key="11">
    <source>
        <dbReference type="HAMAP-Rule" id="MF_01393"/>
    </source>
</evidence>
<sequence>MNPLASLSKEMEELVSSFMSEAIVGNTTVGLTQYIFFMLVAIAILLVVVFSFKKKQSASLVPQGFFVNGMEYLVEFARDDLCVSLLGDKWKKHFPFIAAVFFFILFNNIVGIIPGCHPGTGTMGVTAALALCSFAYYVAVGIKRMGVLGYLKSMAPAGLPGPMAAMVWVIELFSNLLRPITLAIRLFCNMFAGHVVMGTFAILASLFVEPLLQGFSAVALGQATVSVFWILLLIIIYLVEILVAVIQAYVFALLSAVYIQLVENE</sequence>
<evidence type="ECO:0000256" key="6">
    <source>
        <dbReference type="ARBA" id="ARBA00022781"/>
    </source>
</evidence>
<keyword evidence="4 11" id="KW-0138">CF(0)</keyword>
<keyword evidence="11" id="KW-1003">Cell membrane</keyword>
<dbReference type="PRINTS" id="PR00123">
    <property type="entry name" value="ATPASEA"/>
</dbReference>
<evidence type="ECO:0000256" key="5">
    <source>
        <dbReference type="ARBA" id="ARBA00022692"/>
    </source>
</evidence>
<feature type="transmembrane region" description="Helical" evidence="11">
    <location>
        <begin position="119"/>
        <end position="138"/>
    </location>
</feature>
<feature type="transmembrane region" description="Helical" evidence="11">
    <location>
        <begin position="150"/>
        <end position="170"/>
    </location>
</feature>
<dbReference type="InterPro" id="IPR035908">
    <property type="entry name" value="F0_ATP_A_sf"/>
</dbReference>
<dbReference type="PANTHER" id="PTHR11410:SF0">
    <property type="entry name" value="ATP SYNTHASE SUBUNIT A"/>
    <property type="match status" value="1"/>
</dbReference>
<evidence type="ECO:0000256" key="1">
    <source>
        <dbReference type="ARBA" id="ARBA00004141"/>
    </source>
</evidence>
<comment type="function">
    <text evidence="11 12">Key component of the proton channel; it plays a direct role in the translocation of protons across the membrane.</text>
</comment>
<dbReference type="InterPro" id="IPR045083">
    <property type="entry name" value="ATP_synth_F0_asu_bact/mt"/>
</dbReference>
<feature type="transmembrane region" description="Helical" evidence="11">
    <location>
        <begin position="215"/>
        <end position="238"/>
    </location>
</feature>
<feature type="transmembrane region" description="Helical" evidence="11">
    <location>
        <begin position="182"/>
        <end position="208"/>
    </location>
</feature>
<dbReference type="RefSeq" id="WP_090845998.1">
    <property type="nucleotide sequence ID" value="NZ_FMZL01000007.1"/>
</dbReference>
<reference evidence="14" key="1">
    <citation type="submission" date="2016-10" db="EMBL/GenBank/DDBJ databases">
        <authorList>
            <person name="Varghese N."/>
            <person name="Submissions S."/>
        </authorList>
    </citation>
    <scope>NUCLEOTIDE SEQUENCE [LARGE SCALE GENOMIC DNA]</scope>
    <source>
        <strain evidence="14">DSM 22619</strain>
    </source>
</reference>
<keyword evidence="7 11" id="KW-1133">Transmembrane helix</keyword>
<keyword evidence="5 11" id="KW-0812">Transmembrane</keyword>
<keyword evidence="6 11" id="KW-0375">Hydrogen ion transport</keyword>
<dbReference type="InterPro" id="IPR000568">
    <property type="entry name" value="ATP_synth_F0_asu"/>
</dbReference>
<protein>
    <recommendedName>
        <fullName evidence="11 12">ATP synthase subunit a</fullName>
    </recommendedName>
    <alternativeName>
        <fullName evidence="11">ATP synthase F0 sector subunit a</fullName>
    </alternativeName>
    <alternativeName>
        <fullName evidence="11">F-ATPase subunit 6</fullName>
    </alternativeName>
</protein>
<proteinExistence type="inferred from homology"/>
<dbReference type="GO" id="GO:0045259">
    <property type="term" value="C:proton-transporting ATP synthase complex"/>
    <property type="evidence" value="ECO:0007669"/>
    <property type="project" value="UniProtKB-KW"/>
</dbReference>
<evidence type="ECO:0000256" key="10">
    <source>
        <dbReference type="ARBA" id="ARBA00023310"/>
    </source>
</evidence>
<evidence type="ECO:0000256" key="4">
    <source>
        <dbReference type="ARBA" id="ARBA00022547"/>
    </source>
</evidence>
<dbReference type="GO" id="GO:0005886">
    <property type="term" value="C:plasma membrane"/>
    <property type="evidence" value="ECO:0007669"/>
    <property type="project" value="UniProtKB-SubCell"/>
</dbReference>
<evidence type="ECO:0000256" key="12">
    <source>
        <dbReference type="RuleBase" id="RU000483"/>
    </source>
</evidence>
<dbReference type="Pfam" id="PF00119">
    <property type="entry name" value="ATP-synt_A"/>
    <property type="match status" value="1"/>
</dbReference>
<evidence type="ECO:0000256" key="7">
    <source>
        <dbReference type="ARBA" id="ARBA00022989"/>
    </source>
</evidence>
<dbReference type="PANTHER" id="PTHR11410">
    <property type="entry name" value="ATP SYNTHASE SUBUNIT A"/>
    <property type="match status" value="1"/>
</dbReference>
<evidence type="ECO:0000256" key="8">
    <source>
        <dbReference type="ARBA" id="ARBA00023065"/>
    </source>
</evidence>
<keyword evidence="10 11" id="KW-0066">ATP synthesis</keyword>
<evidence type="ECO:0000313" key="13">
    <source>
        <dbReference type="EMBL" id="SDC27206.1"/>
    </source>
</evidence>
<dbReference type="Proteomes" id="UP000198528">
    <property type="component" value="Unassembled WGS sequence"/>
</dbReference>
<name>A0A1G6KA57_9ACTN</name>
<evidence type="ECO:0000313" key="14">
    <source>
        <dbReference type="Proteomes" id="UP000198528"/>
    </source>
</evidence>
<evidence type="ECO:0000256" key="2">
    <source>
        <dbReference type="ARBA" id="ARBA00006810"/>
    </source>
</evidence>
<dbReference type="GO" id="GO:0046933">
    <property type="term" value="F:proton-transporting ATP synthase activity, rotational mechanism"/>
    <property type="evidence" value="ECO:0007669"/>
    <property type="project" value="UniProtKB-UniRule"/>
</dbReference>
<dbReference type="AlphaFoldDB" id="A0A1G6KA57"/>
<evidence type="ECO:0000256" key="9">
    <source>
        <dbReference type="ARBA" id="ARBA00023136"/>
    </source>
</evidence>
<gene>
    <name evidence="11" type="primary">atpB</name>
    <name evidence="13" type="ORF">SAMN04487824_10713</name>
</gene>
<organism evidence="13 14">
    <name type="scientific">Parafannyhessea umbonata</name>
    <dbReference type="NCBI Taxonomy" id="604330"/>
    <lineage>
        <taxon>Bacteria</taxon>
        <taxon>Bacillati</taxon>
        <taxon>Actinomycetota</taxon>
        <taxon>Coriobacteriia</taxon>
        <taxon>Coriobacteriales</taxon>
        <taxon>Atopobiaceae</taxon>
        <taxon>Parafannyhessea</taxon>
    </lineage>
</organism>
<dbReference type="HAMAP" id="MF_01393">
    <property type="entry name" value="ATP_synth_a_bact"/>
    <property type="match status" value="1"/>
</dbReference>
<evidence type="ECO:0000256" key="3">
    <source>
        <dbReference type="ARBA" id="ARBA00022448"/>
    </source>
</evidence>
<dbReference type="Gene3D" id="1.20.120.220">
    <property type="entry name" value="ATP synthase, F0 complex, subunit A"/>
    <property type="match status" value="1"/>
</dbReference>
<comment type="subcellular location">
    <subcellularLocation>
        <location evidence="11 12">Cell membrane</location>
        <topology evidence="11 12">Multi-pass membrane protein</topology>
    </subcellularLocation>
    <subcellularLocation>
        <location evidence="1">Membrane</location>
        <topology evidence="1">Multi-pass membrane protein</topology>
    </subcellularLocation>
</comment>
<dbReference type="SUPFAM" id="SSF81336">
    <property type="entry name" value="F1F0 ATP synthase subunit A"/>
    <property type="match status" value="1"/>
</dbReference>
<keyword evidence="9 11" id="KW-0472">Membrane</keyword>
<comment type="similarity">
    <text evidence="2 11 12">Belongs to the ATPase A chain family.</text>
</comment>
<dbReference type="CDD" id="cd00310">
    <property type="entry name" value="ATP-synt_Fo_a_6"/>
    <property type="match status" value="1"/>
</dbReference>
<dbReference type="STRING" id="604330.SAMN04489857_2041"/>
<feature type="transmembrane region" description="Helical" evidence="11">
    <location>
        <begin position="94"/>
        <end position="113"/>
    </location>
</feature>
<keyword evidence="8 11" id="KW-0406">Ion transport</keyword>
<accession>A0A1G6KA57</accession>
<keyword evidence="14" id="KW-1185">Reference proteome</keyword>
<feature type="transmembrane region" description="Helical" evidence="11">
    <location>
        <begin position="34"/>
        <end position="52"/>
    </location>
</feature>
<keyword evidence="3 11" id="KW-0813">Transport</keyword>